<dbReference type="InterPro" id="IPR019096">
    <property type="entry name" value="YopX_protein"/>
</dbReference>
<reference evidence="2 3" key="1">
    <citation type="journal article" date="2012" name="J. Biotechnol.">
        <title>Genome sequence of the plant growth promoting strain Bacillus amyloliquefaciens subsp. plantarum B9601-Y2 and expression of mersacidin and other secondary metabolites.</title>
        <authorList>
            <person name="He P."/>
            <person name="Hao K."/>
            <person name="Blom J."/>
            <person name="Ruckert C."/>
            <person name="Vater J."/>
            <person name="Mao Z."/>
            <person name="Wu Y."/>
            <person name="Hou M."/>
            <person name="He P."/>
            <person name="He Y."/>
            <person name="Borriss R."/>
        </authorList>
    </citation>
    <scope>NUCLEOTIDE SEQUENCE [LARGE SCALE GENOMIC DNA]</scope>
    <source>
        <strain evidence="2">Y2</strain>
    </source>
</reference>
<name>I2C5Q5_BACAY</name>
<organism evidence="2 3">
    <name type="scientific">Bacillus amyloliquefaciens (strain Y2)</name>
    <name type="common">Bacillus amyloliquefaciens subsp. plantarum (strain B9601-Y2)</name>
    <dbReference type="NCBI Taxonomy" id="1155777"/>
    <lineage>
        <taxon>Bacteria</taxon>
        <taxon>Bacillati</taxon>
        <taxon>Bacillota</taxon>
        <taxon>Bacilli</taxon>
        <taxon>Bacillales</taxon>
        <taxon>Bacillaceae</taxon>
        <taxon>Bacillus</taxon>
        <taxon>Bacillus amyloliquefaciens group</taxon>
    </lineage>
</organism>
<dbReference type="Pfam" id="PF09643">
    <property type="entry name" value="YopX"/>
    <property type="match status" value="1"/>
</dbReference>
<evidence type="ECO:0000259" key="1">
    <source>
        <dbReference type="Pfam" id="PF09643"/>
    </source>
</evidence>
<sequence>MREIKFRGMGINGEWYYGNISIIKQRIKSMGIDPGSYISNKAGVPFAYKVRPETVGQFTGLKDKNGRDIYEGDILRVWEENEHVPNRDSGGGIIDFDKIEGFSQLGVVDFKSAWFTYETKKHQKEREEDIFAPLDFTNNYEVTGNIYEDSELIKSK</sequence>
<proteinExistence type="predicted"/>
<dbReference type="Gene3D" id="2.30.30.290">
    <property type="entry name" value="YopX-like domains"/>
    <property type="match status" value="1"/>
</dbReference>
<evidence type="ECO:0000313" key="2">
    <source>
        <dbReference type="EMBL" id="AFJ61979.1"/>
    </source>
</evidence>
<dbReference type="HOGENOM" id="CLU_107462_2_0_9"/>
<accession>I2C5Q5</accession>
<dbReference type="RefSeq" id="WP_014417923.1">
    <property type="nucleotide sequence ID" value="NC_017061.1"/>
</dbReference>
<protein>
    <recommendedName>
        <fullName evidence="1">YopX protein domain-containing protein</fullName>
    </recommendedName>
</protein>
<dbReference type="InterPro" id="IPR023385">
    <property type="entry name" value="YopX-like_C"/>
</dbReference>
<dbReference type="SUPFAM" id="SSF159006">
    <property type="entry name" value="YopX-like"/>
    <property type="match status" value="1"/>
</dbReference>
<dbReference type="InterPro" id="IPR010024">
    <property type="entry name" value="CHP16711"/>
</dbReference>
<dbReference type="KEGG" id="bya:BANAU_1791"/>
<dbReference type="PATRIC" id="fig|1126211.3.peg.1923"/>
<evidence type="ECO:0000313" key="3">
    <source>
        <dbReference type="Proteomes" id="UP000002878"/>
    </source>
</evidence>
<dbReference type="EMBL" id="CP003332">
    <property type="protein sequence ID" value="AFJ61979.1"/>
    <property type="molecule type" value="Genomic_DNA"/>
</dbReference>
<dbReference type="NCBIfam" id="TIGR01671">
    <property type="entry name" value="phage_TIGR01671"/>
    <property type="match status" value="1"/>
</dbReference>
<dbReference type="KEGG" id="bqy:MUS_2012"/>
<dbReference type="AlphaFoldDB" id="I2C5Q5"/>
<feature type="domain" description="YopX protein" evidence="1">
    <location>
        <begin position="6"/>
        <end position="154"/>
    </location>
</feature>
<gene>
    <name evidence="2" type="ORF">MUS_2012</name>
</gene>
<dbReference type="Proteomes" id="UP000002878">
    <property type="component" value="Chromosome"/>
</dbReference>